<keyword evidence="3" id="KW-1185">Reference proteome</keyword>
<evidence type="ECO:0000313" key="3">
    <source>
        <dbReference type="Proteomes" id="UP001497382"/>
    </source>
</evidence>
<feature type="compositionally biased region" description="Basic and acidic residues" evidence="1">
    <location>
        <begin position="191"/>
        <end position="201"/>
    </location>
</feature>
<feature type="compositionally biased region" description="Polar residues" evidence="1">
    <location>
        <begin position="206"/>
        <end position="216"/>
    </location>
</feature>
<dbReference type="AlphaFoldDB" id="A0AAV2BU82"/>
<protein>
    <submittedName>
        <fullName evidence="2">Uncharacterized protein</fullName>
    </submittedName>
</protein>
<reference evidence="2 3" key="1">
    <citation type="submission" date="2024-04" db="EMBL/GenBank/DDBJ databases">
        <authorList>
            <person name="Rising A."/>
            <person name="Reimegard J."/>
            <person name="Sonavane S."/>
            <person name="Akerstrom W."/>
            <person name="Nylinder S."/>
            <person name="Hedman E."/>
            <person name="Kallberg Y."/>
        </authorList>
    </citation>
    <scope>NUCLEOTIDE SEQUENCE [LARGE SCALE GENOMIC DNA]</scope>
</reference>
<dbReference type="EMBL" id="CAXIEN010000481">
    <property type="protein sequence ID" value="CAL1298969.1"/>
    <property type="molecule type" value="Genomic_DNA"/>
</dbReference>
<feature type="region of interest" description="Disordered" evidence="1">
    <location>
        <begin position="191"/>
        <end position="227"/>
    </location>
</feature>
<name>A0AAV2BU82_9ARAC</name>
<gene>
    <name evidence="2" type="ORF">LARSCL_LOCUS21090</name>
</gene>
<sequence length="284" mass="32675">MLFSHDMYLRFVMFACIKEHDCYNSIFQSFINVCVLVKLLCDETLEKTGVNFCDLVPDIIIVFYNGMIEETFCRSNLGFQRFVEYIRGHKYLRWNLNKDHSVSPDETNAAVNYMQLEFDEKIKKVLKKEDVIEIEVNPDEVEMDDHSCMLTSGVLAITLFDLPNLPNCEDLKNTVTEYQKNKILKNIEEKRRTQGAEKSEDVNVSLAVSSSTNSELKTNDDPKQQGNIGGYEKIIQAVIKHNHAKKSSNETSNNRIQKEADGTLEHLKDTIETLIEVLDKCDDE</sequence>
<evidence type="ECO:0000313" key="2">
    <source>
        <dbReference type="EMBL" id="CAL1298969.1"/>
    </source>
</evidence>
<proteinExistence type="predicted"/>
<comment type="caution">
    <text evidence="2">The sequence shown here is derived from an EMBL/GenBank/DDBJ whole genome shotgun (WGS) entry which is preliminary data.</text>
</comment>
<accession>A0AAV2BU82</accession>
<evidence type="ECO:0000256" key="1">
    <source>
        <dbReference type="SAM" id="MobiDB-lite"/>
    </source>
</evidence>
<organism evidence="2 3">
    <name type="scientific">Larinioides sclopetarius</name>
    <dbReference type="NCBI Taxonomy" id="280406"/>
    <lineage>
        <taxon>Eukaryota</taxon>
        <taxon>Metazoa</taxon>
        <taxon>Ecdysozoa</taxon>
        <taxon>Arthropoda</taxon>
        <taxon>Chelicerata</taxon>
        <taxon>Arachnida</taxon>
        <taxon>Araneae</taxon>
        <taxon>Araneomorphae</taxon>
        <taxon>Entelegynae</taxon>
        <taxon>Araneoidea</taxon>
        <taxon>Araneidae</taxon>
        <taxon>Larinioides</taxon>
    </lineage>
</organism>
<dbReference type="Proteomes" id="UP001497382">
    <property type="component" value="Unassembled WGS sequence"/>
</dbReference>